<organism evidence="2 3">
    <name type="scientific">Proteiniclasticum sediminis</name>
    <dbReference type="NCBI Taxonomy" id="2804028"/>
    <lineage>
        <taxon>Bacteria</taxon>
        <taxon>Bacillati</taxon>
        <taxon>Bacillota</taxon>
        <taxon>Clostridia</taxon>
        <taxon>Eubacteriales</taxon>
        <taxon>Clostridiaceae</taxon>
        <taxon>Proteiniclasticum</taxon>
    </lineage>
</organism>
<dbReference type="Gene3D" id="3.40.50.850">
    <property type="entry name" value="Isochorismatase-like"/>
    <property type="match status" value="1"/>
</dbReference>
<dbReference type="PANTHER" id="PTHR47297:SF2">
    <property type="entry name" value="OS02G0606800 PROTEIN"/>
    <property type="match status" value="1"/>
</dbReference>
<dbReference type="GO" id="GO:0019365">
    <property type="term" value="P:pyridine nucleotide salvage"/>
    <property type="evidence" value="ECO:0007669"/>
    <property type="project" value="InterPro"/>
</dbReference>
<dbReference type="GO" id="GO:0008936">
    <property type="term" value="F:nicotinamidase activity"/>
    <property type="evidence" value="ECO:0007669"/>
    <property type="project" value="InterPro"/>
</dbReference>
<dbReference type="PANTHER" id="PTHR47297">
    <property type="match status" value="1"/>
</dbReference>
<gene>
    <name evidence="2" type="ORF">KCG48_10025</name>
</gene>
<evidence type="ECO:0000313" key="3">
    <source>
        <dbReference type="Proteomes" id="UP000675379"/>
    </source>
</evidence>
<dbReference type="SUPFAM" id="SSF52499">
    <property type="entry name" value="Isochorismatase-like hydrolases"/>
    <property type="match status" value="1"/>
</dbReference>
<dbReference type="CDD" id="cd00431">
    <property type="entry name" value="cysteine_hydrolases"/>
    <property type="match status" value="1"/>
</dbReference>
<evidence type="ECO:0000313" key="2">
    <source>
        <dbReference type="EMBL" id="MBR0576675.1"/>
    </source>
</evidence>
<dbReference type="EMBL" id="JAGSCS010000013">
    <property type="protein sequence ID" value="MBR0576675.1"/>
    <property type="molecule type" value="Genomic_DNA"/>
</dbReference>
<evidence type="ECO:0000259" key="1">
    <source>
        <dbReference type="Pfam" id="PF00857"/>
    </source>
</evidence>
<keyword evidence="2" id="KW-0378">Hydrolase</keyword>
<dbReference type="Proteomes" id="UP000675379">
    <property type="component" value="Unassembled WGS sequence"/>
</dbReference>
<accession>A0A941CQ29</accession>
<dbReference type="InterPro" id="IPR000868">
    <property type="entry name" value="Isochorismatase-like_dom"/>
</dbReference>
<dbReference type="InterPro" id="IPR044717">
    <property type="entry name" value="NIC1"/>
</dbReference>
<sequence>MYQLKENALVAVVDMIEGFINFGALASPDIQAIVSPMAKFLEEVEARTVFLVDSHDPDSTEFQDFPPHCITGSGEDQVIAELQPFAQRQFRKNSVNAFQAEGFRRYLEEEVPEVLNYYIIGCCTDICVLNLALSLKTHLHERNAKKEVYVIEDLVETFDLPGHDKNVEAQGALRILKTNGVKVISLDSLKK</sequence>
<dbReference type="RefSeq" id="WP_211801967.1">
    <property type="nucleotide sequence ID" value="NZ_JAGSCS010000013.1"/>
</dbReference>
<dbReference type="InterPro" id="IPR036380">
    <property type="entry name" value="Isochorismatase-like_sf"/>
</dbReference>
<proteinExistence type="predicted"/>
<comment type="caution">
    <text evidence="2">The sequence shown here is derived from an EMBL/GenBank/DDBJ whole genome shotgun (WGS) entry which is preliminary data.</text>
</comment>
<dbReference type="AlphaFoldDB" id="A0A941CQ29"/>
<feature type="domain" description="Isochorismatase-like" evidence="1">
    <location>
        <begin position="8"/>
        <end position="168"/>
    </location>
</feature>
<protein>
    <submittedName>
        <fullName evidence="2">Cysteine hydrolase</fullName>
    </submittedName>
</protein>
<name>A0A941CQ29_9CLOT</name>
<keyword evidence="3" id="KW-1185">Reference proteome</keyword>
<dbReference type="Pfam" id="PF00857">
    <property type="entry name" value="Isochorismatase"/>
    <property type="match status" value="1"/>
</dbReference>
<reference evidence="2" key="1">
    <citation type="submission" date="2021-04" db="EMBL/GenBank/DDBJ databases">
        <title>Proteiniclasticum sedimins sp. nov., an obligate anaerobic bacterium isolated from anaerobic sludge.</title>
        <authorList>
            <person name="Liu J."/>
        </authorList>
    </citation>
    <scope>NUCLEOTIDE SEQUENCE</scope>
    <source>
        <strain evidence="2">BAD-10</strain>
    </source>
</reference>